<gene>
    <name evidence="1" type="ORF">D9757_006692</name>
</gene>
<proteinExistence type="predicted"/>
<sequence>MRCTSISNHACFDDTYLGDDMGLGYYVVDDDDREVHKFLDRSRCLLTTLTITLGWATDQVIALLRRLSTLEELTIGETSPCRYENMRVRHWHRPINRTLLESFRDSRKLPSHPPLIPKLRSLTLKVARQAPYILILAWDEDLVVGAEELEWNLKNGKSVFDRRAFVEMVLSRWDPATTTCIRSISLMLPNSTNVPGKDAEEELEFHPLVPLRKEGLVLDLGII</sequence>
<organism evidence="1 2">
    <name type="scientific">Collybiopsis confluens</name>
    <dbReference type="NCBI Taxonomy" id="2823264"/>
    <lineage>
        <taxon>Eukaryota</taxon>
        <taxon>Fungi</taxon>
        <taxon>Dikarya</taxon>
        <taxon>Basidiomycota</taxon>
        <taxon>Agaricomycotina</taxon>
        <taxon>Agaricomycetes</taxon>
        <taxon>Agaricomycetidae</taxon>
        <taxon>Agaricales</taxon>
        <taxon>Marasmiineae</taxon>
        <taxon>Omphalotaceae</taxon>
        <taxon>Collybiopsis</taxon>
    </lineage>
</organism>
<accession>A0A8H5MAE1</accession>
<reference evidence="1 2" key="1">
    <citation type="journal article" date="2020" name="ISME J.">
        <title>Uncovering the hidden diversity of litter-decomposition mechanisms in mushroom-forming fungi.</title>
        <authorList>
            <person name="Floudas D."/>
            <person name="Bentzer J."/>
            <person name="Ahren D."/>
            <person name="Johansson T."/>
            <person name="Persson P."/>
            <person name="Tunlid A."/>
        </authorList>
    </citation>
    <scope>NUCLEOTIDE SEQUENCE [LARGE SCALE GENOMIC DNA]</scope>
    <source>
        <strain evidence="1 2">CBS 406.79</strain>
    </source>
</reference>
<dbReference type="Proteomes" id="UP000518752">
    <property type="component" value="Unassembled WGS sequence"/>
</dbReference>
<evidence type="ECO:0000313" key="1">
    <source>
        <dbReference type="EMBL" id="KAF5386391.1"/>
    </source>
</evidence>
<name>A0A8H5MAE1_9AGAR</name>
<keyword evidence="2" id="KW-1185">Reference proteome</keyword>
<protein>
    <submittedName>
        <fullName evidence="1">Uncharacterized protein</fullName>
    </submittedName>
</protein>
<comment type="caution">
    <text evidence="1">The sequence shown here is derived from an EMBL/GenBank/DDBJ whole genome shotgun (WGS) entry which is preliminary data.</text>
</comment>
<dbReference type="AlphaFoldDB" id="A0A8H5MAE1"/>
<dbReference type="EMBL" id="JAACJN010000036">
    <property type="protein sequence ID" value="KAF5386391.1"/>
    <property type="molecule type" value="Genomic_DNA"/>
</dbReference>
<evidence type="ECO:0000313" key="2">
    <source>
        <dbReference type="Proteomes" id="UP000518752"/>
    </source>
</evidence>